<name>A0A199V365_ANACO</name>
<keyword evidence="2" id="KW-0121">Carboxypeptidase</keyword>
<accession>A0A199V365</accession>
<comment type="caution">
    <text evidence="2">The sequence shown here is derived from an EMBL/GenBank/DDBJ whole genome shotgun (WGS) entry which is preliminary data.</text>
</comment>
<dbReference type="Pfam" id="PF00450">
    <property type="entry name" value="Peptidase_S10"/>
    <property type="match status" value="1"/>
</dbReference>
<dbReference type="InterPro" id="IPR001563">
    <property type="entry name" value="Peptidase_S10"/>
</dbReference>
<dbReference type="STRING" id="4615.A0A199V365"/>
<dbReference type="GO" id="GO:0006508">
    <property type="term" value="P:proteolysis"/>
    <property type="evidence" value="ECO:0007669"/>
    <property type="project" value="InterPro"/>
</dbReference>
<dbReference type="Gene3D" id="3.40.50.1820">
    <property type="entry name" value="alpha/beta hydrolase"/>
    <property type="match status" value="1"/>
</dbReference>
<dbReference type="InterPro" id="IPR029058">
    <property type="entry name" value="AB_hydrolase_fold"/>
</dbReference>
<gene>
    <name evidence="2" type="ORF">ACMD2_07981</name>
</gene>
<proteinExistence type="inferred from homology"/>
<dbReference type="Proteomes" id="UP000092600">
    <property type="component" value="Unassembled WGS sequence"/>
</dbReference>
<comment type="similarity">
    <text evidence="1">Belongs to the peptidase S10 family.</text>
</comment>
<sequence length="257" mass="29149">MSSLNPEIFIGYYSLPVPCDWFDPTFLVKLSKENKMLVNVLKEEAMKSLSLLSLLLPLSLLLLFASTATTEKRLVERSFAFPSLCGTAYYDIRKECLGSHCCNFSNIEKFLNLKSVKSILGVENREFELCSDSVYEALEDDWMMNYEVGIPALLEDGIKLLVYAGEYDLICNWLGNSRWVRSMKWSGQKDFVSSTKIPFMVDGEKKGVLQSHGALSFLKVQIVHRAGHMVPLDQPKAALEMLKRWTQGKLNEIPSNN</sequence>
<reference evidence="2 3" key="1">
    <citation type="journal article" date="2016" name="DNA Res.">
        <title>The draft genome of MD-2 pineapple using hybrid error correction of long reads.</title>
        <authorList>
            <person name="Redwan R.M."/>
            <person name="Saidin A."/>
            <person name="Kumar S.V."/>
        </authorList>
    </citation>
    <scope>NUCLEOTIDE SEQUENCE [LARGE SCALE GENOMIC DNA]</scope>
    <source>
        <strain evidence="3">cv. MD2</strain>
        <tissue evidence="2">Leaf</tissue>
    </source>
</reference>
<evidence type="ECO:0000313" key="3">
    <source>
        <dbReference type="Proteomes" id="UP000092600"/>
    </source>
</evidence>
<dbReference type="EMBL" id="LSRQ01003510">
    <property type="protein sequence ID" value="OAY71336.1"/>
    <property type="molecule type" value="Genomic_DNA"/>
</dbReference>
<dbReference type="AlphaFoldDB" id="A0A199V365"/>
<dbReference type="SUPFAM" id="SSF53474">
    <property type="entry name" value="alpha/beta-Hydrolases"/>
    <property type="match status" value="1"/>
</dbReference>
<keyword evidence="2" id="KW-0645">Protease</keyword>
<dbReference type="GO" id="GO:0004185">
    <property type="term" value="F:serine-type carboxypeptidase activity"/>
    <property type="evidence" value="ECO:0007669"/>
    <property type="project" value="InterPro"/>
</dbReference>
<evidence type="ECO:0000313" key="2">
    <source>
        <dbReference type="EMBL" id="OAY71336.1"/>
    </source>
</evidence>
<keyword evidence="2" id="KW-0378">Hydrolase</keyword>
<evidence type="ECO:0000256" key="1">
    <source>
        <dbReference type="ARBA" id="ARBA00009431"/>
    </source>
</evidence>
<protein>
    <submittedName>
        <fullName evidence="2">Serine carboxypeptidase 3</fullName>
    </submittedName>
</protein>
<organism evidence="2 3">
    <name type="scientific">Ananas comosus</name>
    <name type="common">Pineapple</name>
    <name type="synonym">Ananas ananas</name>
    <dbReference type="NCBI Taxonomy" id="4615"/>
    <lineage>
        <taxon>Eukaryota</taxon>
        <taxon>Viridiplantae</taxon>
        <taxon>Streptophyta</taxon>
        <taxon>Embryophyta</taxon>
        <taxon>Tracheophyta</taxon>
        <taxon>Spermatophyta</taxon>
        <taxon>Magnoliopsida</taxon>
        <taxon>Liliopsida</taxon>
        <taxon>Poales</taxon>
        <taxon>Bromeliaceae</taxon>
        <taxon>Bromelioideae</taxon>
        <taxon>Ananas</taxon>
    </lineage>
</organism>